<keyword evidence="2" id="KW-0472">Membrane</keyword>
<dbReference type="AlphaFoldDB" id="A0A3R8KGU6"/>
<gene>
    <name evidence="4" type="ORF">D1831_11885</name>
</gene>
<reference evidence="4 5" key="1">
    <citation type="submission" date="2018-08" db="EMBL/GenBank/DDBJ databases">
        <title>Genome Lactobacillus garii FI11369.</title>
        <authorList>
            <person name="Diaz M."/>
            <person name="Narbad A."/>
        </authorList>
    </citation>
    <scope>NUCLEOTIDE SEQUENCE [LARGE SCALE GENOMIC DNA]</scope>
    <source>
        <strain evidence="4 5">FI11369</strain>
    </source>
</reference>
<organism evidence="4 5">
    <name type="scientific">Lactiplantibacillus garii</name>
    <dbReference type="NCBI Taxonomy" id="2306423"/>
    <lineage>
        <taxon>Bacteria</taxon>
        <taxon>Bacillati</taxon>
        <taxon>Bacillota</taxon>
        <taxon>Bacilli</taxon>
        <taxon>Lactobacillales</taxon>
        <taxon>Lactobacillaceae</taxon>
        <taxon>Lactiplantibacillus</taxon>
    </lineage>
</organism>
<dbReference type="RefSeq" id="WP_125073117.1">
    <property type="nucleotide sequence ID" value="NZ_QWZQ01000048.1"/>
</dbReference>
<dbReference type="GO" id="GO:0003677">
    <property type="term" value="F:DNA binding"/>
    <property type="evidence" value="ECO:0007669"/>
    <property type="project" value="UniProtKB-KW"/>
</dbReference>
<dbReference type="SUPFAM" id="SSF47413">
    <property type="entry name" value="lambda repressor-like DNA-binding domains"/>
    <property type="match status" value="1"/>
</dbReference>
<keyword evidence="2" id="KW-1133">Transmembrane helix</keyword>
<dbReference type="PANTHER" id="PTHR46558">
    <property type="entry name" value="TRACRIPTIONAL REGULATORY PROTEIN-RELATED-RELATED"/>
    <property type="match status" value="1"/>
</dbReference>
<evidence type="ECO:0000256" key="2">
    <source>
        <dbReference type="SAM" id="Phobius"/>
    </source>
</evidence>
<comment type="caution">
    <text evidence="4">The sequence shown here is derived from an EMBL/GenBank/DDBJ whole genome shotgun (WGS) entry which is preliminary data.</text>
</comment>
<dbReference type="PANTHER" id="PTHR46558:SF15">
    <property type="entry name" value="HELIX-TURN-HELIX DOMAIN PROTEIN"/>
    <property type="match status" value="1"/>
</dbReference>
<dbReference type="Gene3D" id="1.10.260.40">
    <property type="entry name" value="lambda repressor-like DNA-binding domains"/>
    <property type="match status" value="1"/>
</dbReference>
<evidence type="ECO:0000259" key="3">
    <source>
        <dbReference type="PROSITE" id="PS50943"/>
    </source>
</evidence>
<dbReference type="CDD" id="cd00093">
    <property type="entry name" value="HTH_XRE"/>
    <property type="match status" value="1"/>
</dbReference>
<dbReference type="Pfam" id="PF01381">
    <property type="entry name" value="HTH_3"/>
    <property type="match status" value="1"/>
</dbReference>
<evidence type="ECO:0000256" key="1">
    <source>
        <dbReference type="ARBA" id="ARBA00023125"/>
    </source>
</evidence>
<dbReference type="InterPro" id="IPR010982">
    <property type="entry name" value="Lambda_DNA-bd_dom_sf"/>
</dbReference>
<protein>
    <submittedName>
        <fullName evidence="4">XRE family transcriptional regulator</fullName>
    </submittedName>
</protein>
<feature type="transmembrane region" description="Helical" evidence="2">
    <location>
        <begin position="112"/>
        <end position="132"/>
    </location>
</feature>
<feature type="transmembrane region" description="Helical" evidence="2">
    <location>
        <begin position="185"/>
        <end position="207"/>
    </location>
</feature>
<dbReference type="Proteomes" id="UP000283633">
    <property type="component" value="Unassembled WGS sequence"/>
</dbReference>
<dbReference type="InterPro" id="IPR001387">
    <property type="entry name" value="Cro/C1-type_HTH"/>
</dbReference>
<name>A0A3R8KGU6_9LACO</name>
<feature type="transmembrane region" description="Helical" evidence="2">
    <location>
        <begin position="144"/>
        <end position="165"/>
    </location>
</feature>
<evidence type="ECO:0000313" key="5">
    <source>
        <dbReference type="Proteomes" id="UP000283633"/>
    </source>
</evidence>
<accession>A0A3R8KGU6</accession>
<evidence type="ECO:0000313" key="4">
    <source>
        <dbReference type="EMBL" id="RRK09570.1"/>
    </source>
</evidence>
<dbReference type="EMBL" id="QWZQ01000048">
    <property type="protein sequence ID" value="RRK09570.1"/>
    <property type="molecule type" value="Genomic_DNA"/>
</dbReference>
<dbReference type="SMART" id="SM00530">
    <property type="entry name" value="HTH_XRE"/>
    <property type="match status" value="1"/>
</dbReference>
<sequence length="217" mass="24544">MKFADNLKLIRQQRKMTQTAVAEKLHVARQTVSSWENERSYPDIGMLVKISEVYGLSVDQLLKGDLGMLKHYETQTALGKRGQRTLRNGYYLMVPALFLNYLGNFLHWQGGLVVMVDLFLMMIVLTLIFQYPDFKRWVATPRQRWGLVAIIVMVGTLNLALSLPVSLVAVPGNVGNVAAYELGRASGLIVGAFIRIFIRTIAFVLAVEIPFQRRKTE</sequence>
<feature type="domain" description="HTH cro/C1-type" evidence="3">
    <location>
        <begin position="7"/>
        <end position="61"/>
    </location>
</feature>
<keyword evidence="2" id="KW-0812">Transmembrane</keyword>
<proteinExistence type="predicted"/>
<keyword evidence="1" id="KW-0238">DNA-binding</keyword>
<dbReference type="OrthoDB" id="9805856at2"/>
<keyword evidence="5" id="KW-1185">Reference proteome</keyword>
<dbReference type="PROSITE" id="PS50943">
    <property type="entry name" value="HTH_CROC1"/>
    <property type="match status" value="1"/>
</dbReference>